<evidence type="ECO:0000313" key="1">
    <source>
        <dbReference type="EMBL" id="OHE94149.1"/>
    </source>
</evidence>
<dbReference type="AlphaFoldDB" id="A0A1G4AYA8"/>
<dbReference type="GeneID" id="34563743"/>
<name>A0A1G4AYA8_9PEZI</name>
<dbReference type="RefSeq" id="XP_022471312.1">
    <property type="nucleotide sequence ID" value="XM_022622233.1"/>
</dbReference>
<comment type="caution">
    <text evidence="1">The sequence shown here is derived from an EMBL/GenBank/DDBJ whole genome shotgun (WGS) entry which is preliminary data.</text>
</comment>
<organism evidence="1 2">
    <name type="scientific">Colletotrichum orchidophilum</name>
    <dbReference type="NCBI Taxonomy" id="1209926"/>
    <lineage>
        <taxon>Eukaryota</taxon>
        <taxon>Fungi</taxon>
        <taxon>Dikarya</taxon>
        <taxon>Ascomycota</taxon>
        <taxon>Pezizomycotina</taxon>
        <taxon>Sordariomycetes</taxon>
        <taxon>Hypocreomycetidae</taxon>
        <taxon>Glomerellales</taxon>
        <taxon>Glomerellaceae</taxon>
        <taxon>Colletotrichum</taxon>
    </lineage>
</organism>
<evidence type="ECO:0000313" key="2">
    <source>
        <dbReference type="Proteomes" id="UP000176998"/>
    </source>
</evidence>
<proteinExistence type="predicted"/>
<keyword evidence="2" id="KW-1185">Reference proteome</keyword>
<reference evidence="1 2" key="1">
    <citation type="submission" date="2016-09" db="EMBL/GenBank/DDBJ databases">
        <authorList>
            <person name="Capua I."/>
            <person name="De Benedictis P."/>
            <person name="Joannis T."/>
            <person name="Lombin L.H."/>
            <person name="Cattoli G."/>
        </authorList>
    </citation>
    <scope>NUCLEOTIDE SEQUENCE [LARGE SCALE GENOMIC DNA]</scope>
    <source>
        <strain evidence="1 2">IMI 309357</strain>
    </source>
</reference>
<dbReference type="Proteomes" id="UP000176998">
    <property type="component" value="Unassembled WGS sequence"/>
</dbReference>
<gene>
    <name evidence="1" type="ORF">CORC01_10606</name>
</gene>
<dbReference type="EMBL" id="MJBS01000106">
    <property type="protein sequence ID" value="OHE94149.1"/>
    <property type="molecule type" value="Genomic_DNA"/>
</dbReference>
<dbReference type="OrthoDB" id="10509550at2759"/>
<sequence length="133" mass="14966">MKSKLQKLQVVIERAKVFANKPKTSPYVKLNIIKHAAVCSQVIQGLNKNLDDHTPDHCWALGKGNSLKKRTRENTKSLEESVGMLGLDCNIGLQSVDRCDPVDTKKDSLPLQAMKKRLLNRMYPTILDALIRV</sequence>
<protein>
    <submittedName>
        <fullName evidence="1">Uncharacterized protein</fullName>
    </submittedName>
</protein>
<accession>A0A1G4AYA8</accession>